<dbReference type="InterPro" id="IPR023175">
    <property type="entry name" value="Vta1/CALS_N_sf"/>
</dbReference>
<dbReference type="GO" id="GO:0016757">
    <property type="term" value="F:glycosyltransferase activity"/>
    <property type="evidence" value="ECO:0007669"/>
    <property type="project" value="UniProtKB-KW"/>
</dbReference>
<keyword evidence="2 3" id="KW-0472">Membrane</keyword>
<dbReference type="GO" id="GO:0012505">
    <property type="term" value="C:endomembrane system"/>
    <property type="evidence" value="ECO:0007669"/>
    <property type="project" value="UniProtKB-SubCell"/>
</dbReference>
<keyword evidence="3" id="KW-0812">Transmembrane</keyword>
<keyword evidence="3" id="KW-1133">Transmembrane helix</keyword>
<evidence type="ECO:0000313" key="4">
    <source>
        <dbReference type="EMBL" id="KHN27103.1"/>
    </source>
</evidence>
<keyword evidence="4" id="KW-0808">Transferase</keyword>
<protein>
    <submittedName>
        <fullName evidence="4">Callose synthase 9</fullName>
        <ecNumber evidence="4">2.4.1.-</ecNumber>
    </submittedName>
</protein>
<dbReference type="EC" id="2.4.1.-" evidence="4"/>
<name>A0A0B2R527_GLYSO</name>
<dbReference type="AlphaFoldDB" id="A0A0B2R527"/>
<keyword evidence="4" id="KW-0328">Glycosyltransferase</keyword>
<feature type="transmembrane region" description="Helical" evidence="3">
    <location>
        <begin position="102"/>
        <end position="123"/>
    </location>
</feature>
<evidence type="ECO:0000256" key="3">
    <source>
        <dbReference type="SAM" id="Phobius"/>
    </source>
</evidence>
<evidence type="ECO:0000256" key="2">
    <source>
        <dbReference type="ARBA" id="ARBA00023136"/>
    </source>
</evidence>
<dbReference type="Proteomes" id="UP000053555">
    <property type="component" value="Unassembled WGS sequence"/>
</dbReference>
<feature type="transmembrane region" description="Helical" evidence="3">
    <location>
        <begin position="135"/>
        <end position="152"/>
    </location>
</feature>
<organism evidence="4">
    <name type="scientific">Glycine soja</name>
    <name type="common">Wild soybean</name>
    <dbReference type="NCBI Taxonomy" id="3848"/>
    <lineage>
        <taxon>Eukaryota</taxon>
        <taxon>Viridiplantae</taxon>
        <taxon>Streptophyta</taxon>
        <taxon>Embryophyta</taxon>
        <taxon>Tracheophyta</taxon>
        <taxon>Spermatophyta</taxon>
        <taxon>Magnoliopsida</taxon>
        <taxon>eudicotyledons</taxon>
        <taxon>Gunneridae</taxon>
        <taxon>Pentapetalae</taxon>
        <taxon>rosids</taxon>
        <taxon>fabids</taxon>
        <taxon>Fabales</taxon>
        <taxon>Fabaceae</taxon>
        <taxon>Papilionoideae</taxon>
        <taxon>50 kb inversion clade</taxon>
        <taxon>NPAAA clade</taxon>
        <taxon>indigoferoid/millettioid clade</taxon>
        <taxon>Phaseoleae</taxon>
        <taxon>Glycine</taxon>
        <taxon>Glycine subgen. Soja</taxon>
    </lineage>
</organism>
<evidence type="ECO:0000256" key="1">
    <source>
        <dbReference type="ARBA" id="ARBA00004308"/>
    </source>
</evidence>
<dbReference type="EMBL" id="KN653520">
    <property type="protein sequence ID" value="KHN27103.1"/>
    <property type="molecule type" value="Genomic_DNA"/>
</dbReference>
<gene>
    <name evidence="4" type="ORF">glysoja_032871</name>
</gene>
<reference evidence="4" key="1">
    <citation type="submission" date="2014-07" db="EMBL/GenBank/DDBJ databases">
        <title>Identification of a novel salt tolerance gene in wild soybean by whole-genome sequencing.</title>
        <authorList>
            <person name="Lam H.-M."/>
            <person name="Qi X."/>
            <person name="Li M.-W."/>
            <person name="Liu X."/>
            <person name="Xie M."/>
            <person name="Ni M."/>
            <person name="Xu X."/>
        </authorList>
    </citation>
    <scope>NUCLEOTIDE SEQUENCE [LARGE SCALE GENOMIC DNA]</scope>
    <source>
        <tissue evidence="4">Root</tissue>
    </source>
</reference>
<sequence>MSRAEELWERLVRAALRRERTGDDAYGQPVGGIAGNVPSALAKNRDIDEILRVADEIEDDDPNISRILCEHAYSLSQNLDPNSEGRGVLQFKTGLMSVIKSSIPMVVLLLCNGTAMKIAGILMLKSMANSSSWSGWLPLIYSLGVVGSRLGGHKAAPVLRSYCT</sequence>
<proteinExistence type="predicted"/>
<dbReference type="Gene3D" id="1.25.40.270">
    <property type="entry name" value="Vacuolar protein sorting-associated protein vta1"/>
    <property type="match status" value="1"/>
</dbReference>
<comment type="subcellular location">
    <subcellularLocation>
        <location evidence="1">Endomembrane system</location>
    </subcellularLocation>
</comment>
<accession>A0A0B2R527</accession>